<accession>A0A9N9G7R5</accession>
<dbReference type="AlphaFoldDB" id="A0A9N9G7R5"/>
<comment type="caution">
    <text evidence="2">The sequence shown here is derived from an EMBL/GenBank/DDBJ whole genome shotgun (WGS) entry which is preliminary data.</text>
</comment>
<name>A0A9N9G7R5_9GLOM</name>
<feature type="non-terminal residue" evidence="2">
    <location>
        <position position="289"/>
    </location>
</feature>
<evidence type="ECO:0000313" key="2">
    <source>
        <dbReference type="EMBL" id="CAG8586894.1"/>
    </source>
</evidence>
<feature type="region of interest" description="Disordered" evidence="1">
    <location>
        <begin position="180"/>
        <end position="201"/>
    </location>
</feature>
<feature type="region of interest" description="Disordered" evidence="1">
    <location>
        <begin position="222"/>
        <end position="289"/>
    </location>
</feature>
<proteinExistence type="predicted"/>
<dbReference type="EMBL" id="CAJVPJ010001334">
    <property type="protein sequence ID" value="CAG8586894.1"/>
    <property type="molecule type" value="Genomic_DNA"/>
</dbReference>
<sequence>MDQPMMTFLDWMDMNQTGQATKKVEDQDVWEILEYDFGEEIASSVNQKAYQEVQCQTSETAMTTPTESLHIPYGLEKMNNLTTVALSMEEIDQIMSTLYMRSNATEGPLSTLLNKESLGSVSEQKKKTTGTNISGELESYEYLDLTTQMTPTMMMMMTGICQVGAPLPDVLPHTPTAAEVEDYPINPQSPTAHPIEKECPQNELLTSPRKYPADEIHLLEEENPWKTISNGRGEARTSEKRKRDGKEEKAASGGPMTAAAKMRVYRRKERERKGEKGKKWKKLWKETRK</sequence>
<dbReference type="Proteomes" id="UP000789572">
    <property type="component" value="Unassembled WGS sequence"/>
</dbReference>
<reference evidence="2" key="1">
    <citation type="submission" date="2021-06" db="EMBL/GenBank/DDBJ databases">
        <authorList>
            <person name="Kallberg Y."/>
            <person name="Tangrot J."/>
            <person name="Rosling A."/>
        </authorList>
    </citation>
    <scope>NUCLEOTIDE SEQUENCE</scope>
    <source>
        <strain evidence="2">IA702</strain>
    </source>
</reference>
<feature type="compositionally biased region" description="Basic and acidic residues" evidence="1">
    <location>
        <begin position="233"/>
        <end position="250"/>
    </location>
</feature>
<organism evidence="2 3">
    <name type="scientific">Paraglomus occultum</name>
    <dbReference type="NCBI Taxonomy" id="144539"/>
    <lineage>
        <taxon>Eukaryota</taxon>
        <taxon>Fungi</taxon>
        <taxon>Fungi incertae sedis</taxon>
        <taxon>Mucoromycota</taxon>
        <taxon>Glomeromycotina</taxon>
        <taxon>Glomeromycetes</taxon>
        <taxon>Paraglomerales</taxon>
        <taxon>Paraglomeraceae</taxon>
        <taxon>Paraglomus</taxon>
    </lineage>
</organism>
<gene>
    <name evidence="2" type="ORF">POCULU_LOCUS6772</name>
</gene>
<evidence type="ECO:0000313" key="3">
    <source>
        <dbReference type="Proteomes" id="UP000789572"/>
    </source>
</evidence>
<keyword evidence="3" id="KW-1185">Reference proteome</keyword>
<protein>
    <submittedName>
        <fullName evidence="2">8195_t:CDS:1</fullName>
    </submittedName>
</protein>
<evidence type="ECO:0000256" key="1">
    <source>
        <dbReference type="SAM" id="MobiDB-lite"/>
    </source>
</evidence>
<feature type="compositionally biased region" description="Basic residues" evidence="1">
    <location>
        <begin position="263"/>
        <end position="282"/>
    </location>
</feature>